<sequence length="125" mass="14456">MVIEVKLHGYEAFLEYIKNLDAKGENINVYFTGDKVDGVSWCPDCNDAEPYVRKALAQAPANSYFIYVEVGDRAFWKDLKCPFRTDKNIHISVIPSFVRWKCPQRLEGVEQLSKDDLLEMFLTDD</sequence>
<feature type="domain" description="Thioredoxin" evidence="2">
    <location>
        <begin position="8"/>
        <end position="124"/>
    </location>
</feature>
<dbReference type="GO" id="GO:0047134">
    <property type="term" value="F:protein-disulfide reductase [NAD(P)H] activity"/>
    <property type="evidence" value="ECO:0007669"/>
    <property type="project" value="InterPro"/>
</dbReference>
<protein>
    <recommendedName>
        <fullName evidence="1">Thioredoxin domain-containing protein 17</fullName>
    </recommendedName>
</protein>
<evidence type="ECO:0000256" key="1">
    <source>
        <dbReference type="ARBA" id="ARBA00016949"/>
    </source>
</evidence>
<dbReference type="InterPro" id="IPR036249">
    <property type="entry name" value="Thioredoxin-like_sf"/>
</dbReference>
<evidence type="ECO:0000259" key="2">
    <source>
        <dbReference type="Pfam" id="PF06110"/>
    </source>
</evidence>
<dbReference type="PANTHER" id="PTHR12452:SF6">
    <property type="entry name" value="THIOREDOXIN DOMAIN-CONTAINING PROTEIN 17"/>
    <property type="match status" value="1"/>
</dbReference>
<dbReference type="SUPFAM" id="SSF52833">
    <property type="entry name" value="Thioredoxin-like"/>
    <property type="match status" value="1"/>
</dbReference>
<name>A0A1L8DCV9_9DIPT</name>
<proteinExistence type="predicted"/>
<evidence type="ECO:0000313" key="3">
    <source>
        <dbReference type="EMBL" id="JAV04292.1"/>
    </source>
</evidence>
<organism evidence="3">
    <name type="scientific">Nyssomyia neivai</name>
    <dbReference type="NCBI Taxonomy" id="330878"/>
    <lineage>
        <taxon>Eukaryota</taxon>
        <taxon>Metazoa</taxon>
        <taxon>Ecdysozoa</taxon>
        <taxon>Arthropoda</taxon>
        <taxon>Hexapoda</taxon>
        <taxon>Insecta</taxon>
        <taxon>Pterygota</taxon>
        <taxon>Neoptera</taxon>
        <taxon>Endopterygota</taxon>
        <taxon>Diptera</taxon>
        <taxon>Nematocera</taxon>
        <taxon>Psychodoidea</taxon>
        <taxon>Psychodidae</taxon>
        <taxon>Nyssomyia</taxon>
    </lineage>
</organism>
<dbReference type="Gene3D" id="3.40.30.10">
    <property type="entry name" value="Glutaredoxin"/>
    <property type="match status" value="1"/>
</dbReference>
<dbReference type="InterPro" id="IPR010357">
    <property type="entry name" value="TXNDC17_dom"/>
</dbReference>
<dbReference type="InterPro" id="IPR045108">
    <property type="entry name" value="TXNDC17-like"/>
</dbReference>
<reference evidence="3" key="1">
    <citation type="submission" date="2016-12" db="EMBL/GenBank/DDBJ databases">
        <title>An insight into the sialome and mialome of the sand fly, Nyssomyia neivai.</title>
        <authorList>
            <person name="Sebastian V."/>
            <person name="Goulart T.M."/>
            <person name="Oliveira W."/>
            <person name="Calvo E."/>
            <person name="Oliveira L.F."/>
            <person name="Pinto M.C."/>
            <person name="Rosselino A.M."/>
            <person name="Ribeiro J.M."/>
        </authorList>
    </citation>
    <scope>NUCLEOTIDE SEQUENCE</scope>
</reference>
<accession>A0A1L8DCV9</accession>
<dbReference type="GO" id="GO:0005829">
    <property type="term" value="C:cytosol"/>
    <property type="evidence" value="ECO:0007669"/>
    <property type="project" value="TreeGrafter"/>
</dbReference>
<dbReference type="PANTHER" id="PTHR12452">
    <property type="entry name" value="42-9-9 PROTEIN-RELATED"/>
    <property type="match status" value="1"/>
</dbReference>
<dbReference type="Pfam" id="PF06110">
    <property type="entry name" value="TXD17-like_Trx"/>
    <property type="match status" value="1"/>
</dbReference>
<dbReference type="AlphaFoldDB" id="A0A1L8DCV9"/>
<dbReference type="EMBL" id="GFDF01009792">
    <property type="protein sequence ID" value="JAV04292.1"/>
    <property type="molecule type" value="Transcribed_RNA"/>
</dbReference>